<dbReference type="Proteomes" id="UP001174677">
    <property type="component" value="Chromosome 8"/>
</dbReference>
<sequence length="68" mass="7696">MEVVHEGCKTPKGHESRIPTALACPPAPKKKLVYFMERIPPKDGYFQPPDLEAFFAIAPRTRRKACLD</sequence>
<proteinExistence type="predicted"/>
<reference evidence="4 5" key="1">
    <citation type="journal article" date="2023" name="Plant Biotechnol. J.">
        <title>Chromosome-level wild Hevea brasiliensis genome provides new tools for genomic-assisted breeding and valuable loci to elevate rubber yield.</title>
        <authorList>
            <person name="Cheng H."/>
            <person name="Song X."/>
            <person name="Hu Y."/>
            <person name="Wu T."/>
            <person name="Yang Q."/>
            <person name="An Z."/>
            <person name="Feng S."/>
            <person name="Deng Z."/>
            <person name="Wu W."/>
            <person name="Zeng X."/>
            <person name="Tu M."/>
            <person name="Wang X."/>
            <person name="Huang H."/>
        </authorList>
    </citation>
    <scope>NUCLEOTIDE SEQUENCE [LARGE SCALE GENOMIC DNA]</scope>
    <source>
        <strain evidence="4">MT/VB/25A 57/8</strain>
    </source>
</reference>
<name>A0ABQ9M8E9_HEVBR</name>
<evidence type="ECO:0000313" key="4">
    <source>
        <dbReference type="EMBL" id="KAJ9175737.1"/>
    </source>
</evidence>
<keyword evidence="5" id="KW-1185">Reference proteome</keyword>
<evidence type="ECO:0000256" key="1">
    <source>
        <dbReference type="ARBA" id="ARBA00023013"/>
    </source>
</evidence>
<comment type="caution">
    <text evidence="4">The sequence shown here is derived from an EMBL/GenBank/DDBJ whole genome shotgun (WGS) entry which is preliminary data.</text>
</comment>
<dbReference type="PANTHER" id="PTHR33142:SF109">
    <property type="entry name" value="CYCLIN-DEPENDENT PROTEIN KINASE INHIBITOR SMR4"/>
    <property type="match status" value="1"/>
</dbReference>
<dbReference type="EMBL" id="JARPOI010000008">
    <property type="protein sequence ID" value="KAJ9175737.1"/>
    <property type="molecule type" value="Genomic_DNA"/>
</dbReference>
<feature type="region of interest" description="Disordered" evidence="3">
    <location>
        <begin position="1"/>
        <end position="21"/>
    </location>
</feature>
<evidence type="ECO:0000256" key="3">
    <source>
        <dbReference type="SAM" id="MobiDB-lite"/>
    </source>
</evidence>
<evidence type="ECO:0000256" key="2">
    <source>
        <dbReference type="ARBA" id="ARBA00023306"/>
    </source>
</evidence>
<accession>A0ABQ9M8E9</accession>
<keyword evidence="1" id="KW-0649">Protein kinase inhibitor</keyword>
<organism evidence="4 5">
    <name type="scientific">Hevea brasiliensis</name>
    <name type="common">Para rubber tree</name>
    <name type="synonym">Siphonia brasiliensis</name>
    <dbReference type="NCBI Taxonomy" id="3981"/>
    <lineage>
        <taxon>Eukaryota</taxon>
        <taxon>Viridiplantae</taxon>
        <taxon>Streptophyta</taxon>
        <taxon>Embryophyta</taxon>
        <taxon>Tracheophyta</taxon>
        <taxon>Spermatophyta</taxon>
        <taxon>Magnoliopsida</taxon>
        <taxon>eudicotyledons</taxon>
        <taxon>Gunneridae</taxon>
        <taxon>Pentapetalae</taxon>
        <taxon>rosids</taxon>
        <taxon>fabids</taxon>
        <taxon>Malpighiales</taxon>
        <taxon>Euphorbiaceae</taxon>
        <taxon>Crotonoideae</taxon>
        <taxon>Micrandreae</taxon>
        <taxon>Hevea</taxon>
    </lineage>
</organism>
<protein>
    <submittedName>
        <fullName evidence="4">Uncharacterized protein</fullName>
    </submittedName>
</protein>
<dbReference type="PANTHER" id="PTHR33142">
    <property type="entry name" value="CYCLIN-DEPENDENT PROTEIN KINASE INHIBITOR SMR13"/>
    <property type="match status" value="1"/>
</dbReference>
<keyword evidence="2" id="KW-0131">Cell cycle</keyword>
<feature type="compositionally biased region" description="Basic and acidic residues" evidence="3">
    <location>
        <begin position="1"/>
        <end position="17"/>
    </location>
</feature>
<evidence type="ECO:0000313" key="5">
    <source>
        <dbReference type="Proteomes" id="UP001174677"/>
    </source>
</evidence>
<dbReference type="InterPro" id="IPR040389">
    <property type="entry name" value="SMR"/>
</dbReference>
<gene>
    <name evidence="4" type="ORF">P3X46_014262</name>
</gene>